<proteinExistence type="predicted"/>
<name>A0A0E2KYK0_ECOU3</name>
<accession>A0A0E2KYK0</accession>
<dbReference type="HOGENOM" id="CLU_2355284_0_0_6"/>
<dbReference type="AlphaFoldDB" id="A0A0E2KYK0"/>
<dbReference type="Proteomes" id="UP000016035">
    <property type="component" value="Unassembled WGS sequence"/>
</dbReference>
<protein>
    <submittedName>
        <fullName evidence="2">Uncharacterized protein</fullName>
    </submittedName>
</protein>
<dbReference type="RefSeq" id="WP_001296612.1">
    <property type="nucleotide sequence ID" value="NZ_KE701779.1"/>
</dbReference>
<comment type="caution">
    <text evidence="2">The sequence shown here is derived from an EMBL/GenBank/DDBJ whole genome shotgun (WGS) entry which is preliminary data.</text>
</comment>
<gene>
    <name evidence="2" type="ORF">G925_04145</name>
</gene>
<evidence type="ECO:0000256" key="1">
    <source>
        <dbReference type="SAM" id="MobiDB-lite"/>
    </source>
</evidence>
<feature type="compositionally biased region" description="Basic and acidic residues" evidence="1">
    <location>
        <begin position="1"/>
        <end position="14"/>
    </location>
</feature>
<evidence type="ECO:0000313" key="2">
    <source>
        <dbReference type="EMBL" id="EQX23801.1"/>
    </source>
</evidence>
<reference evidence="3" key="1">
    <citation type="submission" date="2013-07" db="EMBL/GenBank/DDBJ databases">
        <title>The genome sequence of Escherichia coli UMEA 3162-1.</title>
        <authorList>
            <consortium name="The Broad Institute Genome Sequencing Platform"/>
            <consortium name="The Broad Institute Genome Sequencing Center for Infectious Disease"/>
            <person name="Feldgarden M."/>
            <person name="Frimodt-Moller N."/>
            <person name="Leihof R.F."/>
            <person name="Rasmussen L."/>
            <person name="Young S.K."/>
            <person name="Zeng Q."/>
            <person name="Gargeya S."/>
            <person name="Abouelleil A."/>
            <person name="Alvarado L."/>
            <person name="Berlin A.M."/>
            <person name="Chapman S.B."/>
            <person name="Gainer-Dewar J."/>
            <person name="Goldberg J."/>
            <person name="Gnerre S."/>
            <person name="Griggs A."/>
            <person name="Gujja S."/>
            <person name="Hansen M."/>
            <person name="Howarth C."/>
            <person name="Imamovic A."/>
            <person name="Larimer J."/>
            <person name="McCowan C."/>
            <person name="Murphy C."/>
            <person name="Pearson M."/>
            <person name="Poon T."/>
            <person name="Priest M."/>
            <person name="Roberts A."/>
            <person name="Saif S."/>
            <person name="Shea T."/>
            <person name="Sykes S."/>
            <person name="Wortman J."/>
            <person name="Nusbaum C."/>
            <person name="Birren B."/>
        </authorList>
    </citation>
    <scope>NUCLEOTIDE SEQUENCE [LARGE SCALE GENOMIC DNA]</scope>
    <source>
        <strain evidence="3">UMEA 3162-1</strain>
    </source>
</reference>
<sequence>MSTFNTRKDRDRNGKAKPHKHSGIPTLTGKWRHPSMDCWVNYSTPGDHEWKRLYTTLRRRADDRRQCHRVMQGDDPEGIVWFPDCYPQIYYY</sequence>
<organism evidence="2 3">
    <name type="scientific">Escherichia coli (strain UMEA 3162-1)</name>
    <dbReference type="NCBI Taxonomy" id="1281200"/>
    <lineage>
        <taxon>Bacteria</taxon>
        <taxon>Pseudomonadati</taxon>
        <taxon>Pseudomonadota</taxon>
        <taxon>Gammaproteobacteria</taxon>
        <taxon>Enterobacterales</taxon>
        <taxon>Enterobacteriaceae</taxon>
        <taxon>Escherichia</taxon>
    </lineage>
</organism>
<evidence type="ECO:0000313" key="3">
    <source>
        <dbReference type="Proteomes" id="UP000016035"/>
    </source>
</evidence>
<feature type="region of interest" description="Disordered" evidence="1">
    <location>
        <begin position="1"/>
        <end position="26"/>
    </location>
</feature>
<dbReference type="EMBL" id="AWBU01000026">
    <property type="protein sequence ID" value="EQX23801.1"/>
    <property type="molecule type" value="Genomic_DNA"/>
</dbReference>
<dbReference type="PATRIC" id="fig|1281200.3.peg.4289"/>